<dbReference type="Gene3D" id="2.40.50.100">
    <property type="match status" value="1"/>
</dbReference>
<dbReference type="InterPro" id="IPR005481">
    <property type="entry name" value="BC-like_N"/>
</dbReference>
<dbReference type="GO" id="GO:0005524">
    <property type="term" value="F:ATP binding"/>
    <property type="evidence" value="ECO:0007669"/>
    <property type="project" value="UniProtKB-UniRule"/>
</dbReference>
<dbReference type="Pfam" id="PF02785">
    <property type="entry name" value="Biotin_carb_C"/>
    <property type="match status" value="1"/>
</dbReference>
<comment type="caution">
    <text evidence="12">The sequence shown here is derived from an EMBL/GenBank/DDBJ whole genome shotgun (WGS) entry which is preliminary data.</text>
</comment>
<dbReference type="PROSITE" id="PS00867">
    <property type="entry name" value="CPSASE_2"/>
    <property type="match status" value="1"/>
</dbReference>
<proteinExistence type="predicted"/>
<dbReference type="SUPFAM" id="SSF51230">
    <property type="entry name" value="Single hybrid motif"/>
    <property type="match status" value="1"/>
</dbReference>
<sequence>MNYPTSVLVANRGEIAARIFRTARELGVRSIAVYADPDRGATWTKLADEAYSLPGTTAAQTYLNAEAILALAHTAEAAAVHPGYGFLSEEPDFADAIQAAGMIWLGPSAEAIRALGNKSAARALAEQLGVGVIPGTTQPVRTQAELIEFGEDAGFPILLKNPAGGGGRGILELADAAAVGTLWRDHGLDPDAQIPPTHPLRQYFAEKRLVGARHLETQCLRDQHGNFWLASTRDCSVQRRNQKLIEEAPAPALTAETEATLAEWSEALFTAVNYQGAGTCEFLIDADNRPYFLEVNPRLQVEHTVTEEVTGTDLVALQLAIAGGGDLTQLAPLADTPRGHSLQMRITSEDPARQLLPTAGTLTEIEWPKGPGIRIDAALAPNEEIPVAFDSMIAKIIVTAPTREQLIARARRALGELRIGGVPSCAPLYEQVLNSPEFTDPEGGKVHTRWLEEQHLVRLESQTVATAPVPPSTGSGGTGGAHPEWAAEFEIELDGQRRRLRLPQELLTQLGNGSTERAAPAQLRRRPRREGVAAATTNSNQVMSPMQATVVRVAVTEGDHVSAGELVIVVEAMKMEQPLAAPVNGTVTTITVGVGDSVSPYQLLVTINPDTEKDPS</sequence>
<feature type="domain" description="Biotin carboxylation" evidence="11">
    <location>
        <begin position="3"/>
        <end position="456"/>
    </location>
</feature>
<organism evidence="12 13">
    <name type="scientific">Boudabousia marimammalium</name>
    <dbReference type="NCBI Taxonomy" id="156892"/>
    <lineage>
        <taxon>Bacteria</taxon>
        <taxon>Bacillati</taxon>
        <taxon>Actinomycetota</taxon>
        <taxon>Actinomycetes</taxon>
        <taxon>Actinomycetales</taxon>
        <taxon>Actinomycetaceae</taxon>
        <taxon>Boudabousia</taxon>
    </lineage>
</organism>
<dbReference type="PROSITE" id="PS50975">
    <property type="entry name" value="ATP_GRASP"/>
    <property type="match status" value="1"/>
</dbReference>
<dbReference type="Pfam" id="PF00289">
    <property type="entry name" value="Biotin_carb_N"/>
    <property type="match status" value="1"/>
</dbReference>
<evidence type="ECO:0000256" key="2">
    <source>
        <dbReference type="ARBA" id="ARBA00013263"/>
    </source>
</evidence>
<feature type="domain" description="ATP-grasp" evidence="10">
    <location>
        <begin position="122"/>
        <end position="323"/>
    </location>
</feature>
<keyword evidence="13" id="KW-1185">Reference proteome</keyword>
<keyword evidence="3" id="KW-0436">Ligase</keyword>
<dbReference type="InterPro" id="IPR005479">
    <property type="entry name" value="CPAse_ATP-bd"/>
</dbReference>
<keyword evidence="5 7" id="KW-0067">ATP-binding</keyword>
<dbReference type="RefSeq" id="WP_075361519.1">
    <property type="nucleotide sequence ID" value="NZ_MPDM01000004.1"/>
</dbReference>
<dbReference type="SUPFAM" id="SSF52440">
    <property type="entry name" value="PreATP-grasp domain"/>
    <property type="match status" value="1"/>
</dbReference>
<dbReference type="InterPro" id="IPR013815">
    <property type="entry name" value="ATP_grasp_subdomain_1"/>
</dbReference>
<evidence type="ECO:0000313" key="13">
    <source>
        <dbReference type="Proteomes" id="UP000186465"/>
    </source>
</evidence>
<evidence type="ECO:0000256" key="8">
    <source>
        <dbReference type="SAM" id="MobiDB-lite"/>
    </source>
</evidence>
<dbReference type="InterPro" id="IPR011053">
    <property type="entry name" value="Single_hybrid_motif"/>
</dbReference>
<dbReference type="STRING" id="156892.BM477_04655"/>
<dbReference type="SUPFAM" id="SSF51246">
    <property type="entry name" value="Rudiment single hybrid motif"/>
    <property type="match status" value="1"/>
</dbReference>
<evidence type="ECO:0000259" key="11">
    <source>
        <dbReference type="PROSITE" id="PS50979"/>
    </source>
</evidence>
<feature type="region of interest" description="Disordered" evidence="8">
    <location>
        <begin position="510"/>
        <end position="534"/>
    </location>
</feature>
<dbReference type="GO" id="GO:0004075">
    <property type="term" value="F:biotin carboxylase activity"/>
    <property type="evidence" value="ECO:0007669"/>
    <property type="project" value="UniProtKB-EC"/>
</dbReference>
<dbReference type="PROSITE" id="PS00188">
    <property type="entry name" value="BIOTIN"/>
    <property type="match status" value="1"/>
</dbReference>
<dbReference type="InterPro" id="IPR011761">
    <property type="entry name" value="ATP-grasp"/>
</dbReference>
<evidence type="ECO:0000256" key="7">
    <source>
        <dbReference type="PROSITE-ProRule" id="PRU00409"/>
    </source>
</evidence>
<gene>
    <name evidence="12" type="ORF">BM477_04655</name>
</gene>
<dbReference type="InterPro" id="IPR050856">
    <property type="entry name" value="Biotin_carboxylase_complex"/>
</dbReference>
<comment type="cofactor">
    <cofactor evidence="1">
        <name>biotin</name>
        <dbReference type="ChEBI" id="CHEBI:57586"/>
    </cofactor>
</comment>
<dbReference type="PROSITE" id="PS50979">
    <property type="entry name" value="BC"/>
    <property type="match status" value="1"/>
</dbReference>
<dbReference type="AlphaFoldDB" id="A0A1Q5PP41"/>
<dbReference type="Gene3D" id="3.30.1490.20">
    <property type="entry name" value="ATP-grasp fold, A domain"/>
    <property type="match status" value="1"/>
</dbReference>
<dbReference type="Pfam" id="PF00364">
    <property type="entry name" value="Biotin_lipoyl"/>
    <property type="match status" value="1"/>
</dbReference>
<dbReference type="InterPro" id="IPR011764">
    <property type="entry name" value="Biotin_carboxylation_dom"/>
</dbReference>
<protein>
    <recommendedName>
        <fullName evidence="2">biotin carboxylase</fullName>
        <ecNumber evidence="2">6.3.4.14</ecNumber>
    </recommendedName>
</protein>
<evidence type="ECO:0000256" key="5">
    <source>
        <dbReference type="ARBA" id="ARBA00022840"/>
    </source>
</evidence>
<keyword evidence="6" id="KW-0092">Biotin</keyword>
<dbReference type="EC" id="6.3.4.14" evidence="2"/>
<name>A0A1Q5PP41_9ACTO</name>
<dbReference type="PANTHER" id="PTHR18866">
    <property type="entry name" value="CARBOXYLASE:PYRUVATE/ACETYL-COA/PROPIONYL-COA CARBOXYLASE"/>
    <property type="match status" value="1"/>
</dbReference>
<dbReference type="SUPFAM" id="SSF56059">
    <property type="entry name" value="Glutathione synthetase ATP-binding domain-like"/>
    <property type="match status" value="1"/>
</dbReference>
<feature type="domain" description="Lipoyl-binding" evidence="9">
    <location>
        <begin position="530"/>
        <end position="608"/>
    </location>
</feature>
<dbReference type="FunFam" id="2.40.50.100:FF:000003">
    <property type="entry name" value="Acetyl-CoA carboxylase biotin carboxyl carrier protein"/>
    <property type="match status" value="1"/>
</dbReference>
<dbReference type="InterPro" id="IPR001882">
    <property type="entry name" value="Biotin_BS"/>
</dbReference>
<dbReference type="InterPro" id="IPR011054">
    <property type="entry name" value="Rudment_hybrid_motif"/>
</dbReference>
<dbReference type="GO" id="GO:0046872">
    <property type="term" value="F:metal ion binding"/>
    <property type="evidence" value="ECO:0007669"/>
    <property type="project" value="InterPro"/>
</dbReference>
<dbReference type="OrthoDB" id="9760256at2"/>
<accession>A0A1Q5PP41</accession>
<keyword evidence="4 7" id="KW-0547">Nucleotide-binding</keyword>
<evidence type="ECO:0000256" key="3">
    <source>
        <dbReference type="ARBA" id="ARBA00022598"/>
    </source>
</evidence>
<dbReference type="InterPro" id="IPR005482">
    <property type="entry name" value="Biotin_COase_C"/>
</dbReference>
<dbReference type="Pfam" id="PF02786">
    <property type="entry name" value="CPSase_L_D2"/>
    <property type="match status" value="1"/>
</dbReference>
<evidence type="ECO:0000256" key="1">
    <source>
        <dbReference type="ARBA" id="ARBA00001953"/>
    </source>
</evidence>
<reference evidence="13" key="1">
    <citation type="submission" date="2016-11" db="EMBL/GenBank/DDBJ databases">
        <title>Actinomyces gypaetusis sp. nov. isolated from Gypaetus barbatus in Qinghai Tibet Plateau China.</title>
        <authorList>
            <person name="Meng X."/>
        </authorList>
    </citation>
    <scope>NUCLEOTIDE SEQUENCE [LARGE SCALE GENOMIC DNA]</scope>
    <source>
        <strain evidence="13">DSM 15383</strain>
    </source>
</reference>
<dbReference type="InterPro" id="IPR000089">
    <property type="entry name" value="Biotin_lipoyl"/>
</dbReference>
<evidence type="ECO:0000256" key="4">
    <source>
        <dbReference type="ARBA" id="ARBA00022741"/>
    </source>
</evidence>
<evidence type="ECO:0000313" key="12">
    <source>
        <dbReference type="EMBL" id="OKL49279.1"/>
    </source>
</evidence>
<dbReference type="EMBL" id="MPDM01000004">
    <property type="protein sequence ID" value="OKL49279.1"/>
    <property type="molecule type" value="Genomic_DNA"/>
</dbReference>
<dbReference type="PROSITE" id="PS50968">
    <property type="entry name" value="BIOTINYL_LIPOYL"/>
    <property type="match status" value="1"/>
</dbReference>
<evidence type="ECO:0000256" key="6">
    <source>
        <dbReference type="ARBA" id="ARBA00023267"/>
    </source>
</evidence>
<dbReference type="SMART" id="SM00878">
    <property type="entry name" value="Biotin_carb_C"/>
    <property type="match status" value="1"/>
</dbReference>
<dbReference type="PANTHER" id="PTHR18866:SF33">
    <property type="entry name" value="METHYLCROTONOYL-COA CARBOXYLASE SUBUNIT ALPHA, MITOCHONDRIAL-RELATED"/>
    <property type="match status" value="1"/>
</dbReference>
<dbReference type="CDD" id="cd06850">
    <property type="entry name" value="biotinyl_domain"/>
    <property type="match status" value="1"/>
</dbReference>
<dbReference type="Proteomes" id="UP000186465">
    <property type="component" value="Unassembled WGS sequence"/>
</dbReference>
<dbReference type="Gene3D" id="3.40.50.20">
    <property type="match status" value="1"/>
</dbReference>
<evidence type="ECO:0000259" key="9">
    <source>
        <dbReference type="PROSITE" id="PS50968"/>
    </source>
</evidence>
<dbReference type="InterPro" id="IPR016185">
    <property type="entry name" value="PreATP-grasp_dom_sf"/>
</dbReference>
<evidence type="ECO:0000259" key="10">
    <source>
        <dbReference type="PROSITE" id="PS50975"/>
    </source>
</evidence>
<dbReference type="Gene3D" id="3.30.470.20">
    <property type="entry name" value="ATP-grasp fold, B domain"/>
    <property type="match status" value="1"/>
</dbReference>